<sequence>MHRHPTSVPIDAQPRSCVPASAHRSIDAALKQLKSHSKRLKACLESFLTEQALLERLYYKGRNQHGASLYWRRVDETRRYGRRIRGSGLLSTVQDLHYAFFGSLIEPSVKVLRGSWTHVPSRAYVTYSSERIRGCTLLLAKTHERLIAAQSYLLQTLNTGAFLQHTLTLSAIVGRMDLLTQELSDIATAATAASSGLCTLVATSESPQDVMIDPPGDNVLEPMASPPDHGNAAVLDLEMAGEGVHPPDTDILQASGSTKLLSFDLDLSTTAKVADKFTSGQAKSAIAITSAKKKKIKKRDALDDIFGF</sequence>
<dbReference type="Proteomes" id="UP000305067">
    <property type="component" value="Unassembled WGS sequence"/>
</dbReference>
<dbReference type="EMBL" id="ML178814">
    <property type="protein sequence ID" value="TFL07603.1"/>
    <property type="molecule type" value="Genomic_DNA"/>
</dbReference>
<keyword evidence="3" id="KW-1185">Reference proteome</keyword>
<dbReference type="PANTHER" id="PTHR34786">
    <property type="entry name" value="OS09G0504900 PROTEIN"/>
    <property type="match status" value="1"/>
</dbReference>
<feature type="domain" description="Nucleolus and neural progenitor protein-like N-terminal" evidence="1">
    <location>
        <begin position="17"/>
        <end position="183"/>
    </location>
</feature>
<name>A0A5C3QZZ8_9AGAR</name>
<dbReference type="STRING" id="1884261.A0A5C3QZZ8"/>
<dbReference type="AlphaFoldDB" id="A0A5C3QZZ8"/>
<dbReference type="OrthoDB" id="114080at2759"/>
<organism evidence="2 3">
    <name type="scientific">Pterulicium gracile</name>
    <dbReference type="NCBI Taxonomy" id="1884261"/>
    <lineage>
        <taxon>Eukaryota</taxon>
        <taxon>Fungi</taxon>
        <taxon>Dikarya</taxon>
        <taxon>Basidiomycota</taxon>
        <taxon>Agaricomycotina</taxon>
        <taxon>Agaricomycetes</taxon>
        <taxon>Agaricomycetidae</taxon>
        <taxon>Agaricales</taxon>
        <taxon>Pleurotineae</taxon>
        <taxon>Pterulaceae</taxon>
        <taxon>Pterulicium</taxon>
    </lineage>
</organism>
<evidence type="ECO:0000313" key="2">
    <source>
        <dbReference type="EMBL" id="TFL07603.1"/>
    </source>
</evidence>
<protein>
    <recommendedName>
        <fullName evidence="1">Nucleolus and neural progenitor protein-like N-terminal domain-containing protein</fullName>
    </recommendedName>
</protein>
<evidence type="ECO:0000313" key="3">
    <source>
        <dbReference type="Proteomes" id="UP000305067"/>
    </source>
</evidence>
<gene>
    <name evidence="2" type="ORF">BDV98DRAFT_652527</name>
</gene>
<dbReference type="PANTHER" id="PTHR34786:SF1">
    <property type="entry name" value="OS09G0504900 PROTEIN"/>
    <property type="match status" value="1"/>
</dbReference>
<dbReference type="Pfam" id="PF14780">
    <property type="entry name" value="NEPRO_N"/>
    <property type="match status" value="1"/>
</dbReference>
<reference evidence="2 3" key="1">
    <citation type="journal article" date="2019" name="Nat. Ecol. Evol.">
        <title>Megaphylogeny resolves global patterns of mushroom evolution.</title>
        <authorList>
            <person name="Varga T."/>
            <person name="Krizsan K."/>
            <person name="Foldi C."/>
            <person name="Dima B."/>
            <person name="Sanchez-Garcia M."/>
            <person name="Sanchez-Ramirez S."/>
            <person name="Szollosi G.J."/>
            <person name="Szarkandi J.G."/>
            <person name="Papp V."/>
            <person name="Albert L."/>
            <person name="Andreopoulos W."/>
            <person name="Angelini C."/>
            <person name="Antonin V."/>
            <person name="Barry K.W."/>
            <person name="Bougher N.L."/>
            <person name="Buchanan P."/>
            <person name="Buyck B."/>
            <person name="Bense V."/>
            <person name="Catcheside P."/>
            <person name="Chovatia M."/>
            <person name="Cooper J."/>
            <person name="Damon W."/>
            <person name="Desjardin D."/>
            <person name="Finy P."/>
            <person name="Geml J."/>
            <person name="Haridas S."/>
            <person name="Hughes K."/>
            <person name="Justo A."/>
            <person name="Karasinski D."/>
            <person name="Kautmanova I."/>
            <person name="Kiss B."/>
            <person name="Kocsube S."/>
            <person name="Kotiranta H."/>
            <person name="LaButti K.M."/>
            <person name="Lechner B.E."/>
            <person name="Liimatainen K."/>
            <person name="Lipzen A."/>
            <person name="Lukacs Z."/>
            <person name="Mihaltcheva S."/>
            <person name="Morgado L.N."/>
            <person name="Niskanen T."/>
            <person name="Noordeloos M.E."/>
            <person name="Ohm R.A."/>
            <person name="Ortiz-Santana B."/>
            <person name="Ovrebo C."/>
            <person name="Racz N."/>
            <person name="Riley R."/>
            <person name="Savchenko A."/>
            <person name="Shiryaev A."/>
            <person name="Soop K."/>
            <person name="Spirin V."/>
            <person name="Szebenyi C."/>
            <person name="Tomsovsky M."/>
            <person name="Tulloss R.E."/>
            <person name="Uehling J."/>
            <person name="Grigoriev I.V."/>
            <person name="Vagvolgyi C."/>
            <person name="Papp T."/>
            <person name="Martin F.M."/>
            <person name="Miettinen O."/>
            <person name="Hibbett D.S."/>
            <person name="Nagy L.G."/>
        </authorList>
    </citation>
    <scope>NUCLEOTIDE SEQUENCE [LARGE SCALE GENOMIC DNA]</scope>
    <source>
        <strain evidence="2 3">CBS 309.79</strain>
    </source>
</reference>
<evidence type="ECO:0000259" key="1">
    <source>
        <dbReference type="Pfam" id="PF14780"/>
    </source>
</evidence>
<accession>A0A5C3QZZ8</accession>
<dbReference type="InterPro" id="IPR027951">
    <property type="entry name" value="Nepro_N"/>
</dbReference>
<proteinExistence type="predicted"/>